<organism evidence="3 4">
    <name type="scientific">Pseudomonas veronii 1YdBTEX2</name>
    <dbReference type="NCBI Taxonomy" id="1295141"/>
    <lineage>
        <taxon>Bacteria</taxon>
        <taxon>Pseudomonadati</taxon>
        <taxon>Pseudomonadota</taxon>
        <taxon>Gammaproteobacteria</taxon>
        <taxon>Pseudomonadales</taxon>
        <taxon>Pseudomonadaceae</taxon>
        <taxon>Pseudomonas</taxon>
    </lineage>
</organism>
<gene>
    <name evidence="3" type="ORF">PVE_R2G0693</name>
</gene>
<evidence type="ECO:0000259" key="2">
    <source>
        <dbReference type="PROSITE" id="PS51898"/>
    </source>
</evidence>
<name>A0A1D3K8M7_PSEVE</name>
<feature type="domain" description="Tyr recombinase" evidence="2">
    <location>
        <begin position="258"/>
        <end position="520"/>
    </location>
</feature>
<dbReference type="SUPFAM" id="SSF56349">
    <property type="entry name" value="DNA breaking-rejoining enzymes"/>
    <property type="match status" value="1"/>
</dbReference>
<evidence type="ECO:0000313" key="4">
    <source>
        <dbReference type="Proteomes" id="UP000245431"/>
    </source>
</evidence>
<dbReference type="InterPro" id="IPR002104">
    <property type="entry name" value="Integrase_catalytic"/>
</dbReference>
<dbReference type="Pfam" id="PF00589">
    <property type="entry name" value="Phage_integrase"/>
    <property type="match status" value="1"/>
</dbReference>
<dbReference type="NCBIfam" id="NF040693">
    <property type="entry name" value="recomb_GmtY"/>
    <property type="match status" value="1"/>
</dbReference>
<proteinExistence type="predicted"/>
<dbReference type="InterPro" id="IPR013762">
    <property type="entry name" value="Integrase-like_cat_sf"/>
</dbReference>
<reference evidence="4" key="1">
    <citation type="submission" date="2016-07" db="EMBL/GenBank/DDBJ databases">
        <authorList>
            <person name="Florea S."/>
            <person name="Webb J.S."/>
            <person name="Jaromczyk J."/>
            <person name="Schardl C.L."/>
        </authorList>
    </citation>
    <scope>NUCLEOTIDE SEQUENCE [LARGE SCALE GENOMIC DNA]</scope>
    <source>
        <strain evidence="4">1YdBTEX2</strain>
    </source>
</reference>
<protein>
    <recommendedName>
        <fullName evidence="2">Tyr recombinase domain-containing protein</fullName>
    </recommendedName>
</protein>
<dbReference type="GO" id="GO:0015074">
    <property type="term" value="P:DNA integration"/>
    <property type="evidence" value="ECO:0007669"/>
    <property type="project" value="InterPro"/>
</dbReference>
<dbReference type="AlphaFoldDB" id="A0A1D3K8M7"/>
<sequence length="543" mass="61901">MWALVKASNQRSVARAQIHLNLHRPSRAGVKSQQHCRYDKLIRAAVTREVIRNAMSNTAFSHTIAHTLIQGYGVEGQRHYVLYLLDDDEYRPVAMWPLLEYFLDMGRSRTAAWQRDTCRAVGLFVDYLKANQTHFRDSSSRPQVLACFAEALVTGTIDRNGDDPSGLYWQAKSLARANFLLNALTAFSDWLVNRYSTTAINPWKLASMAEQIAYWRRHEKRRSHALLMHTYDRNAALAQSRVVRSIRVKRRGAIGDAAPVKYFPDERIADLLQQGFTVSGKQRSRSVHERMNIRDIMITILLHGGGLRESEPFHLYVTDVAVDPRNPSSALVKVFHPEQGAAPEDYLDPLTGTQTEASREEYLRAKWGLEPRTLVVGRFHAGWKDLHLTDQKQKYALVHWFPSFWGEVFLALFKLYIMKIRSRHARHPYLFVSQKDEVAGDPYTVASYRQAHAKAVKRIDLTVGKDYGTTPHGHRHAYGQLLTNAKVDPQLIQRCLHHKSQESQQVYTNPTPATIAATLVEASERLNSPFALNDLQRALADGD</sequence>
<evidence type="ECO:0000256" key="1">
    <source>
        <dbReference type="ARBA" id="ARBA00023172"/>
    </source>
</evidence>
<dbReference type="PROSITE" id="PS51898">
    <property type="entry name" value="TYR_RECOMBINASE"/>
    <property type="match status" value="1"/>
</dbReference>
<dbReference type="EMBL" id="LT599584">
    <property type="protein sequence ID" value="SBW84719.1"/>
    <property type="molecule type" value="Genomic_DNA"/>
</dbReference>
<dbReference type="GO" id="GO:0006310">
    <property type="term" value="P:DNA recombination"/>
    <property type="evidence" value="ECO:0007669"/>
    <property type="project" value="UniProtKB-KW"/>
</dbReference>
<dbReference type="GO" id="GO:0003677">
    <property type="term" value="F:DNA binding"/>
    <property type="evidence" value="ECO:0007669"/>
    <property type="project" value="InterPro"/>
</dbReference>
<accession>A0A1D3K8M7</accession>
<dbReference type="InterPro" id="IPR011010">
    <property type="entry name" value="DNA_brk_join_enz"/>
</dbReference>
<dbReference type="Proteomes" id="UP000245431">
    <property type="component" value="Chromosome PVE_r2"/>
</dbReference>
<evidence type="ECO:0000313" key="3">
    <source>
        <dbReference type="EMBL" id="SBW84719.1"/>
    </source>
</evidence>
<keyword evidence="1" id="KW-0233">DNA recombination</keyword>
<dbReference type="Gene3D" id="1.10.443.10">
    <property type="entry name" value="Intergrase catalytic core"/>
    <property type="match status" value="1"/>
</dbReference>